<dbReference type="EMBL" id="QXFU01012069">
    <property type="protein sequence ID" value="KAE8951958.1"/>
    <property type="molecule type" value="Genomic_DNA"/>
</dbReference>
<name>A0A6A3GDD4_9STRA</name>
<gene>
    <name evidence="1" type="ORF">PR002_g32815</name>
</gene>
<reference evidence="1 2" key="1">
    <citation type="submission" date="2018-09" db="EMBL/GenBank/DDBJ databases">
        <title>Genomic investigation of the strawberry pathogen Phytophthora fragariae indicates pathogenicity is determined by transcriptional variation in three key races.</title>
        <authorList>
            <person name="Adams T.M."/>
            <person name="Armitage A.D."/>
            <person name="Sobczyk M.K."/>
            <person name="Bates H.J."/>
            <person name="Dunwell J.M."/>
            <person name="Nellist C.F."/>
            <person name="Harrison R.J."/>
        </authorList>
    </citation>
    <scope>NUCLEOTIDE SEQUENCE [LARGE SCALE GENOMIC DNA]</scope>
    <source>
        <strain evidence="1 2">SCRP324</strain>
    </source>
</reference>
<accession>A0A6A3GDD4</accession>
<proteinExistence type="predicted"/>
<protein>
    <submittedName>
        <fullName evidence="1">Uncharacterized protein</fullName>
    </submittedName>
</protein>
<dbReference type="Proteomes" id="UP000435112">
    <property type="component" value="Unassembled WGS sequence"/>
</dbReference>
<sequence length="62" mass="7369">MTLLWTSMGSTCSRSRWCLTWRLRPPRLRQLRHPGNQHLRSLRCSICLVAWLLCRSRLSFLG</sequence>
<dbReference type="AlphaFoldDB" id="A0A6A3GDD4"/>
<evidence type="ECO:0000313" key="2">
    <source>
        <dbReference type="Proteomes" id="UP000435112"/>
    </source>
</evidence>
<organism evidence="1 2">
    <name type="scientific">Phytophthora rubi</name>
    <dbReference type="NCBI Taxonomy" id="129364"/>
    <lineage>
        <taxon>Eukaryota</taxon>
        <taxon>Sar</taxon>
        <taxon>Stramenopiles</taxon>
        <taxon>Oomycota</taxon>
        <taxon>Peronosporomycetes</taxon>
        <taxon>Peronosporales</taxon>
        <taxon>Peronosporaceae</taxon>
        <taxon>Phytophthora</taxon>
    </lineage>
</organism>
<evidence type="ECO:0000313" key="1">
    <source>
        <dbReference type="EMBL" id="KAE8951958.1"/>
    </source>
</evidence>
<comment type="caution">
    <text evidence="1">The sequence shown here is derived from an EMBL/GenBank/DDBJ whole genome shotgun (WGS) entry which is preliminary data.</text>
</comment>